<reference evidence="3" key="1">
    <citation type="journal article" date="2019" name="Int. J. Syst. Evol. Microbiol.">
        <title>The Global Catalogue of Microorganisms (GCM) 10K type strain sequencing project: providing services to taxonomists for standard genome sequencing and annotation.</title>
        <authorList>
            <consortium name="The Broad Institute Genomics Platform"/>
            <consortium name="The Broad Institute Genome Sequencing Center for Infectious Disease"/>
            <person name="Wu L."/>
            <person name="Ma J."/>
        </authorList>
    </citation>
    <scope>NUCLEOTIDE SEQUENCE [LARGE SCALE GENOMIC DNA]</scope>
    <source>
        <strain evidence="3">JCM 16548</strain>
    </source>
</reference>
<dbReference type="SUPFAM" id="SSF56601">
    <property type="entry name" value="beta-lactamase/transpeptidase-like"/>
    <property type="match status" value="1"/>
</dbReference>
<dbReference type="Pfam" id="PF00144">
    <property type="entry name" value="Beta-lactamase"/>
    <property type="match status" value="1"/>
</dbReference>
<dbReference type="RefSeq" id="WP_344811135.1">
    <property type="nucleotide sequence ID" value="NZ_BAAAYX010000002.1"/>
</dbReference>
<protein>
    <recommendedName>
        <fullName evidence="1">Beta-lactamase-related domain-containing protein</fullName>
    </recommendedName>
</protein>
<sequence>MTLADDADLTETLETIDRWVAYRVWHSRLPGAQVAIGRHGRIELSRAYGLADVDRAIPLRTDHLFRIASHSKTFTATAVLRLVEQDRLRLEDRLGDLVPELADDPIGRAVVRELLEHTSGALRDGLDGDFWQGQRPFPDRVELLDMARVPPKSEPGERFSYSNLGYGLLGLVIEAVTRTSYVDAMSELVVVPLGLTATSACYRPDRAGDYATGHSGLHTATRRRPIASVDTAALDAATGFSSTAEDLVSYFGAHAFGDGRLLSDRSKRLMQRRANLSDQRKPEGAWYGLGMAGESVEDHRMTGHGGGYPGHSSRTLLDPETGLVVSVMTNAIDGPASSLATGILTLLDDAREHPAEPTADGPARRGLGRWGNLWAAIDLGVVGGRVRPLQLPGWDPLEGSDVLEPTAYGYRIVEGNGYGSLGERVVVGDDDVLRYGSMTYRRLDELPGQTEA</sequence>
<dbReference type="PANTHER" id="PTHR46825:SF9">
    <property type="entry name" value="BETA-LACTAMASE-RELATED DOMAIN-CONTAINING PROTEIN"/>
    <property type="match status" value="1"/>
</dbReference>
<feature type="domain" description="Beta-lactamase-related" evidence="1">
    <location>
        <begin position="16"/>
        <end position="333"/>
    </location>
</feature>
<dbReference type="InterPro" id="IPR001466">
    <property type="entry name" value="Beta-lactam-related"/>
</dbReference>
<dbReference type="PANTHER" id="PTHR46825">
    <property type="entry name" value="D-ALANYL-D-ALANINE-CARBOXYPEPTIDASE/ENDOPEPTIDASE AMPH"/>
    <property type="match status" value="1"/>
</dbReference>
<dbReference type="Proteomes" id="UP001500051">
    <property type="component" value="Unassembled WGS sequence"/>
</dbReference>
<dbReference type="InterPro" id="IPR012338">
    <property type="entry name" value="Beta-lactam/transpept-like"/>
</dbReference>
<proteinExistence type="predicted"/>
<gene>
    <name evidence="2" type="ORF">GCM10022204_09700</name>
</gene>
<evidence type="ECO:0000313" key="2">
    <source>
        <dbReference type="EMBL" id="GAA3695898.1"/>
    </source>
</evidence>
<comment type="caution">
    <text evidence="2">The sequence shown here is derived from an EMBL/GenBank/DDBJ whole genome shotgun (WGS) entry which is preliminary data.</text>
</comment>
<accession>A0ABP7CWA5</accession>
<evidence type="ECO:0000313" key="3">
    <source>
        <dbReference type="Proteomes" id="UP001500051"/>
    </source>
</evidence>
<keyword evidence="3" id="KW-1185">Reference proteome</keyword>
<dbReference type="Gene3D" id="3.40.710.10">
    <property type="entry name" value="DD-peptidase/beta-lactamase superfamily"/>
    <property type="match status" value="1"/>
</dbReference>
<evidence type="ECO:0000259" key="1">
    <source>
        <dbReference type="Pfam" id="PF00144"/>
    </source>
</evidence>
<dbReference type="EMBL" id="BAAAYX010000002">
    <property type="protein sequence ID" value="GAA3695898.1"/>
    <property type="molecule type" value="Genomic_DNA"/>
</dbReference>
<dbReference type="InterPro" id="IPR050491">
    <property type="entry name" value="AmpC-like"/>
</dbReference>
<name>A0ABP7CWA5_9ACTN</name>
<organism evidence="2 3">
    <name type="scientific">Microlunatus aurantiacus</name>
    <dbReference type="NCBI Taxonomy" id="446786"/>
    <lineage>
        <taxon>Bacteria</taxon>
        <taxon>Bacillati</taxon>
        <taxon>Actinomycetota</taxon>
        <taxon>Actinomycetes</taxon>
        <taxon>Propionibacteriales</taxon>
        <taxon>Propionibacteriaceae</taxon>
        <taxon>Microlunatus</taxon>
    </lineage>
</organism>